<evidence type="ECO:0000313" key="2">
    <source>
        <dbReference type="Proteomes" id="UP000237105"/>
    </source>
</evidence>
<organism evidence="1 2">
    <name type="scientific">Parasponia andersonii</name>
    <name type="common">Sponia andersonii</name>
    <dbReference type="NCBI Taxonomy" id="3476"/>
    <lineage>
        <taxon>Eukaryota</taxon>
        <taxon>Viridiplantae</taxon>
        <taxon>Streptophyta</taxon>
        <taxon>Embryophyta</taxon>
        <taxon>Tracheophyta</taxon>
        <taxon>Spermatophyta</taxon>
        <taxon>Magnoliopsida</taxon>
        <taxon>eudicotyledons</taxon>
        <taxon>Gunneridae</taxon>
        <taxon>Pentapetalae</taxon>
        <taxon>rosids</taxon>
        <taxon>fabids</taxon>
        <taxon>Rosales</taxon>
        <taxon>Cannabaceae</taxon>
        <taxon>Parasponia</taxon>
    </lineage>
</organism>
<dbReference type="AlphaFoldDB" id="A0A2P5DLJ6"/>
<keyword evidence="2" id="KW-1185">Reference proteome</keyword>
<gene>
    <name evidence="1" type="ORF">PanWU01x14_053580</name>
</gene>
<dbReference type="Proteomes" id="UP000237105">
    <property type="component" value="Unassembled WGS sequence"/>
</dbReference>
<reference evidence="2" key="1">
    <citation type="submission" date="2016-06" db="EMBL/GenBank/DDBJ databases">
        <title>Parallel loss of symbiosis genes in relatives of nitrogen-fixing non-legume Parasponia.</title>
        <authorList>
            <person name="Van Velzen R."/>
            <person name="Holmer R."/>
            <person name="Bu F."/>
            <person name="Rutten L."/>
            <person name="Van Zeijl A."/>
            <person name="Liu W."/>
            <person name="Santuari L."/>
            <person name="Cao Q."/>
            <person name="Sharma T."/>
            <person name="Shen D."/>
            <person name="Roswanjaya Y."/>
            <person name="Wardhani T."/>
            <person name="Kalhor M.S."/>
            <person name="Jansen J."/>
            <person name="Van den Hoogen J."/>
            <person name="Gungor B."/>
            <person name="Hartog M."/>
            <person name="Hontelez J."/>
            <person name="Verver J."/>
            <person name="Yang W.-C."/>
            <person name="Schijlen E."/>
            <person name="Repin R."/>
            <person name="Schilthuizen M."/>
            <person name="Schranz E."/>
            <person name="Heidstra R."/>
            <person name="Miyata K."/>
            <person name="Fedorova E."/>
            <person name="Kohlen W."/>
            <person name="Bisseling T."/>
            <person name="Smit S."/>
            <person name="Geurts R."/>
        </authorList>
    </citation>
    <scope>NUCLEOTIDE SEQUENCE [LARGE SCALE GENOMIC DNA]</scope>
    <source>
        <strain evidence="2">cv. WU1-14</strain>
    </source>
</reference>
<protein>
    <submittedName>
        <fullName evidence="1">Uncharacterized protein</fullName>
    </submittedName>
</protein>
<comment type="caution">
    <text evidence="1">The sequence shown here is derived from an EMBL/GenBank/DDBJ whole genome shotgun (WGS) entry which is preliminary data.</text>
</comment>
<dbReference type="OrthoDB" id="10542359at2759"/>
<accession>A0A2P5DLJ6</accession>
<dbReference type="EMBL" id="JXTB01000030">
    <property type="protein sequence ID" value="PON74148.1"/>
    <property type="molecule type" value="Genomic_DNA"/>
</dbReference>
<proteinExistence type="predicted"/>
<sequence length="76" mass="8780">MYHIPHYGIDNTRVKEGGIEGEKEDENKKDAAEAKRTIEEADIFDAPTDEPEKQTLDYLPRSHTFYTELKIDIAKL</sequence>
<name>A0A2P5DLJ6_PARAD</name>
<evidence type="ECO:0000313" key="1">
    <source>
        <dbReference type="EMBL" id="PON74148.1"/>
    </source>
</evidence>